<dbReference type="AlphaFoldDB" id="A0A8J7E0V5"/>
<sequence length="250" mass="27097">MSSKQKFIPLVSATVIGFSLVPIAPHWIDTVAAQTPPQPLLQEQGMLEEGDKVLADDDSLYDVHQFEGRAGQSLSISVESEDFDTYLLLSDVNGNVLGESDDIDPENTNSAFTVELTEDGTYNIIINGYEASDRGRYNLTVTPLEIVTSEGTIVTSEGTDDLTAIESAIADTIRQDGYQGQIDVRPYMVSNYALATYAYGEVAGQALLKQENGQWTIVSRDGGSLQDVNMLVELGVPREIAEELAIGPDI</sequence>
<name>A0A8J7E0V5_9CYAN</name>
<proteinExistence type="predicted"/>
<evidence type="ECO:0000313" key="3">
    <source>
        <dbReference type="Proteomes" id="UP000654482"/>
    </source>
</evidence>
<dbReference type="Gene3D" id="2.60.120.380">
    <property type="match status" value="1"/>
</dbReference>
<dbReference type="Proteomes" id="UP000654482">
    <property type="component" value="Unassembled WGS sequence"/>
</dbReference>
<organism evidence="2 3">
    <name type="scientific">Lusitaniella coriacea LEGE 07157</name>
    <dbReference type="NCBI Taxonomy" id="945747"/>
    <lineage>
        <taxon>Bacteria</taxon>
        <taxon>Bacillati</taxon>
        <taxon>Cyanobacteriota</taxon>
        <taxon>Cyanophyceae</taxon>
        <taxon>Spirulinales</taxon>
        <taxon>Lusitaniellaceae</taxon>
        <taxon>Lusitaniella</taxon>
    </lineage>
</organism>
<evidence type="ECO:0000313" key="2">
    <source>
        <dbReference type="EMBL" id="MBE9119015.1"/>
    </source>
</evidence>
<keyword evidence="3" id="KW-1185">Reference proteome</keyword>
<feature type="domain" description="Peptidase C-terminal archaeal/bacterial" evidence="1">
    <location>
        <begin position="61"/>
        <end position="126"/>
    </location>
</feature>
<evidence type="ECO:0000259" key="1">
    <source>
        <dbReference type="Pfam" id="PF04151"/>
    </source>
</evidence>
<comment type="caution">
    <text evidence="2">The sequence shown here is derived from an EMBL/GenBank/DDBJ whole genome shotgun (WGS) entry which is preliminary data.</text>
</comment>
<gene>
    <name evidence="2" type="ORF">IQ249_24300</name>
</gene>
<accession>A0A8J7E0V5</accession>
<dbReference type="InterPro" id="IPR007280">
    <property type="entry name" value="Peptidase_C_arc/bac"/>
</dbReference>
<dbReference type="EMBL" id="JADEWZ010000074">
    <property type="protein sequence ID" value="MBE9119015.1"/>
    <property type="molecule type" value="Genomic_DNA"/>
</dbReference>
<dbReference type="Pfam" id="PF04151">
    <property type="entry name" value="PPC"/>
    <property type="match status" value="1"/>
</dbReference>
<reference evidence="2" key="1">
    <citation type="submission" date="2020-10" db="EMBL/GenBank/DDBJ databases">
        <authorList>
            <person name="Castelo-Branco R."/>
            <person name="Eusebio N."/>
            <person name="Adriana R."/>
            <person name="Vieira A."/>
            <person name="Brugerolle De Fraissinette N."/>
            <person name="Rezende De Castro R."/>
            <person name="Schneider M.P."/>
            <person name="Vasconcelos V."/>
            <person name="Leao P.N."/>
        </authorList>
    </citation>
    <scope>NUCLEOTIDE SEQUENCE</scope>
    <source>
        <strain evidence="2">LEGE 07157</strain>
    </source>
</reference>
<protein>
    <submittedName>
        <fullName evidence="2">PPC domain-containing protein</fullName>
    </submittedName>
</protein>
<dbReference type="RefSeq" id="WP_194032109.1">
    <property type="nucleotide sequence ID" value="NZ_JADEWZ010000074.1"/>
</dbReference>